<accession>A0ABX4MNG9</accession>
<feature type="transmembrane region" description="Helical" evidence="2">
    <location>
        <begin position="440"/>
        <end position="459"/>
    </location>
</feature>
<evidence type="ECO:0000256" key="2">
    <source>
        <dbReference type="SAM" id="Phobius"/>
    </source>
</evidence>
<dbReference type="InterPro" id="IPR050879">
    <property type="entry name" value="Acyltransferase_3"/>
</dbReference>
<keyword evidence="5" id="KW-0012">Acyltransferase</keyword>
<reference evidence="5 6" key="1">
    <citation type="journal article" date="2018" name="Int. J. Syst. Evol. Microbiol.">
        <title>Pseudooceanicola lipolyticus sp. nov., a marine alphaproteobacterium, reclassification of Oceanicola flagellatus as Pseudooceanicola flagellatus comb. nov. and emended description of the genus Pseudooceanicola.</title>
        <authorList>
            <person name="Huang M.-M."/>
            <person name="Guo L.-L."/>
            <person name="Wu Y.-H."/>
            <person name="Lai Q.-L."/>
            <person name="Shao Z.-Z."/>
            <person name="Wang C.-S."/>
            <person name="Wu M."/>
            <person name="Xu X.-W."/>
        </authorList>
    </citation>
    <scope>NUCLEOTIDE SEQUENCE [LARGE SCALE GENOMIC DNA]</scope>
    <source>
        <strain evidence="5 6">Ar-45</strain>
    </source>
</reference>
<feature type="transmembrane region" description="Helical" evidence="2">
    <location>
        <begin position="400"/>
        <end position="419"/>
    </location>
</feature>
<feature type="transmembrane region" description="Helical" evidence="2">
    <location>
        <begin position="291"/>
        <end position="306"/>
    </location>
</feature>
<comment type="caution">
    <text evidence="5">The sequence shown here is derived from an EMBL/GenBank/DDBJ whole genome shotgun (WGS) entry which is preliminary data.</text>
</comment>
<dbReference type="EMBL" id="PGTD01000016">
    <property type="protein sequence ID" value="PJE28676.1"/>
    <property type="molecule type" value="Genomic_DNA"/>
</dbReference>
<evidence type="ECO:0000259" key="3">
    <source>
        <dbReference type="Pfam" id="PF01757"/>
    </source>
</evidence>
<keyword evidence="2" id="KW-0812">Transmembrane</keyword>
<dbReference type="SUPFAM" id="SSF52266">
    <property type="entry name" value="SGNH hydrolase"/>
    <property type="match status" value="1"/>
</dbReference>
<feature type="region of interest" description="Disordered" evidence="1">
    <location>
        <begin position="98"/>
        <end position="133"/>
    </location>
</feature>
<dbReference type="Proteomes" id="UP000231702">
    <property type="component" value="Unassembled WGS sequence"/>
</dbReference>
<dbReference type="Pfam" id="PF19040">
    <property type="entry name" value="SGNH"/>
    <property type="match status" value="1"/>
</dbReference>
<evidence type="ECO:0000313" key="6">
    <source>
        <dbReference type="Proteomes" id="UP000231702"/>
    </source>
</evidence>
<feature type="transmembrane region" description="Helical" evidence="2">
    <location>
        <begin position="465"/>
        <end position="487"/>
    </location>
</feature>
<feature type="domain" description="SGNH" evidence="4">
    <location>
        <begin position="557"/>
        <end position="802"/>
    </location>
</feature>
<name>A0ABX4MNG9_9RHOB</name>
<dbReference type="GO" id="GO:0016746">
    <property type="term" value="F:acyltransferase activity"/>
    <property type="evidence" value="ECO:0007669"/>
    <property type="project" value="UniProtKB-KW"/>
</dbReference>
<feature type="transmembrane region" description="Helical" evidence="2">
    <location>
        <begin position="311"/>
        <end position="329"/>
    </location>
</feature>
<keyword evidence="2" id="KW-0472">Membrane</keyword>
<gene>
    <name evidence="5" type="ORF">CVM39_09360</name>
</gene>
<sequence length="806" mass="87749">MAGWPGPLQRAIRWRATTWRCRCWQPSPTRRRSARQRGSCVPLPKRASPPPRRASARSTGAARSWWRKTPTPAAGALSTCGSAPPIWATPMPSSIWARWPGPRARSNRRGTTTSRRPNAAMPGPSRPWARSSERAGVKRSLSIDTYRGVGVSLVLWTHAGLPGVPGSFIAIDGFFVISGYLVTLSFLRQLDRLEGNDPRAGRWSRYARAARHFAEARVRRILLPLLATLLLTLLAGWLVLLPADLNDLADAALMSVLLSGNLHAAGGGDYFDAASNARPLLHSWSLALEEQFYLMSLALMAVFALLRRPWAFWVVTMGGLLASLTWAQAMSSDPATHSQAYYLFSTRVWEFLLGVALATLVTCGHLEGRLGRWLSGGLAYALGWAVMAASILLLTPAAPSPGLISVPAMLGVCLILLGQPRSRLLSQGMHLRPFVAAGRNVYGIYLVHLPVIVYLGYAAPPLGPWSGVAAFVLSYAVALALGALIELPFDRWRRPRFRWILLADGVLVAVILGLCAMIWQGGGVPERMPEAAQRAYLAKFLLNPERARCMEGELTTTGYSCTYGPPSDRKMVLIGDSHSDMLASPLAKAFATQGRQLVHYWSAECAPVGSAVAELGAFSARCAGLATEAHAQLARMPGVEGVIYAVLWPWYLGYGPQELPRHLVESRGAPVGSVDPATYRAGLMAQFRRTVEGLTAQGLHVYIVSPVPIHGLPLPEEAALNLWYRPEGWRANLQDLTRADYDAQGEMFRQMVGAFAGRADVTVLDSAGVLCPGERCEVWGEGSPLYYDDNHLNELGASALVQSWFK</sequence>
<dbReference type="Pfam" id="PF01757">
    <property type="entry name" value="Acyl_transf_3"/>
    <property type="match status" value="1"/>
</dbReference>
<evidence type="ECO:0000313" key="5">
    <source>
        <dbReference type="EMBL" id="PJE28676.1"/>
    </source>
</evidence>
<keyword evidence="6" id="KW-1185">Reference proteome</keyword>
<feature type="transmembrane region" description="Helical" evidence="2">
    <location>
        <begin position="167"/>
        <end position="187"/>
    </location>
</feature>
<keyword evidence="5" id="KW-0808">Transferase</keyword>
<dbReference type="InterPro" id="IPR002656">
    <property type="entry name" value="Acyl_transf_3_dom"/>
</dbReference>
<feature type="transmembrane region" description="Helical" evidence="2">
    <location>
        <begin position="221"/>
        <end position="240"/>
    </location>
</feature>
<keyword evidence="2" id="KW-1133">Transmembrane helix</keyword>
<feature type="domain" description="Acyltransferase 3" evidence="3">
    <location>
        <begin position="142"/>
        <end position="481"/>
    </location>
</feature>
<feature type="transmembrane region" description="Helical" evidence="2">
    <location>
        <begin position="499"/>
        <end position="519"/>
    </location>
</feature>
<organism evidence="5 6">
    <name type="scientific">Pseudooceanicola antarcticus</name>
    <dbReference type="NCBI Taxonomy" id="1247613"/>
    <lineage>
        <taxon>Bacteria</taxon>
        <taxon>Pseudomonadati</taxon>
        <taxon>Pseudomonadota</taxon>
        <taxon>Alphaproteobacteria</taxon>
        <taxon>Rhodobacterales</taxon>
        <taxon>Paracoccaceae</taxon>
        <taxon>Pseudooceanicola</taxon>
    </lineage>
</organism>
<dbReference type="InterPro" id="IPR043968">
    <property type="entry name" value="SGNH"/>
</dbReference>
<feature type="region of interest" description="Disordered" evidence="1">
    <location>
        <begin position="26"/>
        <end position="65"/>
    </location>
</feature>
<feature type="transmembrane region" description="Helical" evidence="2">
    <location>
        <begin position="373"/>
        <end position="394"/>
    </location>
</feature>
<dbReference type="PANTHER" id="PTHR23028:SF53">
    <property type="entry name" value="ACYL_TRANSF_3 DOMAIN-CONTAINING PROTEIN"/>
    <property type="match status" value="1"/>
</dbReference>
<proteinExistence type="predicted"/>
<evidence type="ECO:0000256" key="1">
    <source>
        <dbReference type="SAM" id="MobiDB-lite"/>
    </source>
</evidence>
<evidence type="ECO:0000259" key="4">
    <source>
        <dbReference type="Pfam" id="PF19040"/>
    </source>
</evidence>
<protein>
    <submittedName>
        <fullName evidence="5">Acyltransferase</fullName>
    </submittedName>
</protein>
<dbReference type="PANTHER" id="PTHR23028">
    <property type="entry name" value="ACETYLTRANSFERASE"/>
    <property type="match status" value="1"/>
</dbReference>
<feature type="transmembrane region" description="Helical" evidence="2">
    <location>
        <begin position="341"/>
        <end position="361"/>
    </location>
</feature>